<proteinExistence type="inferred from homology"/>
<name>A0A7S2RN41_9STRA</name>
<feature type="domain" description="Fe-containing alcohol dehydrogenase-like C-terminal" evidence="4">
    <location>
        <begin position="202"/>
        <end position="375"/>
    </location>
</feature>
<dbReference type="CDD" id="cd08189">
    <property type="entry name" value="Fe-ADH-like"/>
    <property type="match status" value="1"/>
</dbReference>
<evidence type="ECO:0000256" key="1">
    <source>
        <dbReference type="ARBA" id="ARBA00007358"/>
    </source>
</evidence>
<evidence type="ECO:0000259" key="3">
    <source>
        <dbReference type="Pfam" id="PF00465"/>
    </source>
</evidence>
<organism evidence="5">
    <name type="scientific">Mucochytrium quahogii</name>
    <dbReference type="NCBI Taxonomy" id="96639"/>
    <lineage>
        <taxon>Eukaryota</taxon>
        <taxon>Sar</taxon>
        <taxon>Stramenopiles</taxon>
        <taxon>Bigyra</taxon>
        <taxon>Labyrinthulomycetes</taxon>
        <taxon>Thraustochytrida</taxon>
        <taxon>Thraustochytriidae</taxon>
        <taxon>Mucochytrium</taxon>
    </lineage>
</organism>
<reference evidence="5" key="1">
    <citation type="submission" date="2021-01" db="EMBL/GenBank/DDBJ databases">
        <authorList>
            <person name="Corre E."/>
            <person name="Pelletier E."/>
            <person name="Niang G."/>
            <person name="Scheremetjew M."/>
            <person name="Finn R."/>
            <person name="Kale V."/>
            <person name="Holt S."/>
            <person name="Cochrane G."/>
            <person name="Meng A."/>
            <person name="Brown T."/>
            <person name="Cohen L."/>
        </authorList>
    </citation>
    <scope>NUCLEOTIDE SEQUENCE</scope>
    <source>
        <strain evidence="5">NY070348D</strain>
    </source>
</reference>
<evidence type="ECO:0000259" key="4">
    <source>
        <dbReference type="Pfam" id="PF25137"/>
    </source>
</evidence>
<dbReference type="InterPro" id="IPR001670">
    <property type="entry name" value="ADH_Fe/GldA"/>
</dbReference>
<dbReference type="InterPro" id="IPR056798">
    <property type="entry name" value="ADH_Fe_C"/>
</dbReference>
<evidence type="ECO:0000313" key="5">
    <source>
        <dbReference type="EMBL" id="CAD9675913.1"/>
    </source>
</evidence>
<dbReference type="AlphaFoldDB" id="A0A7S2RN41"/>
<comment type="similarity">
    <text evidence="1">Belongs to the iron-containing alcohol dehydrogenase family.</text>
</comment>
<keyword evidence="2" id="KW-0560">Oxidoreductase</keyword>
<gene>
    <name evidence="5" type="ORF">QSP1433_LOCUS5253</name>
</gene>
<dbReference type="FunFam" id="3.40.50.1970:FF:000003">
    <property type="entry name" value="Alcohol dehydrogenase, iron-containing"/>
    <property type="match status" value="1"/>
</dbReference>
<protein>
    <recommendedName>
        <fullName evidence="6">Alcohol dehydrogenase</fullName>
    </recommendedName>
</protein>
<sequence>MPLLHRVKSHVAKQVMTRLNYEKMMPQLISGPGSVKQVGAVAKRLGIQKVLVVTDEVLVKLGVVDGCLSSLKDSGIEYVLYDKVLPDPKIQQVLEGSELYTSSKCNGIVAIGGGSSIDCAKVIGAHVVDPKPLEQFAGIFKVRKKLPPFIAIPTTHGTGSEVTFAAVISSDTRKFLCNDFKLIPKVSILDPQVVMGLPPPITAAVSMDALTHALEAYLSPWSTEYSAAKCRKAIYEILTHLPACYHNGKTDIQAREALMKASFDAGIGISCCAVGYVHAIAHNIGFRYKVPHGVGNAMVLPYVLEFYGAAAHEKLAGLAVDLGISSADTDVAVSAQKLITYIKDMQKDMDMPAIVEKLDEAAIPDLAKAALAEAHGELHSMVFNFSEFVQDGGYPTIKYMSHTDCESLLRKLVPGPSSRL</sequence>
<dbReference type="Pfam" id="PF25137">
    <property type="entry name" value="ADH_Fe_C"/>
    <property type="match status" value="1"/>
</dbReference>
<dbReference type="Gene3D" id="3.40.50.1970">
    <property type="match status" value="1"/>
</dbReference>
<evidence type="ECO:0008006" key="6">
    <source>
        <dbReference type="Google" id="ProtNLM"/>
    </source>
</evidence>
<dbReference type="Gene3D" id="1.20.1090.10">
    <property type="entry name" value="Dehydroquinate synthase-like - alpha domain"/>
    <property type="match status" value="1"/>
</dbReference>
<accession>A0A7S2RN41</accession>
<evidence type="ECO:0000256" key="2">
    <source>
        <dbReference type="ARBA" id="ARBA00023002"/>
    </source>
</evidence>
<feature type="domain" description="Alcohol dehydrogenase iron-type/glycerol dehydrogenase GldA" evidence="3">
    <location>
        <begin position="27"/>
        <end position="191"/>
    </location>
</feature>
<dbReference type="Pfam" id="PF00465">
    <property type="entry name" value="Fe-ADH"/>
    <property type="match status" value="1"/>
</dbReference>
<dbReference type="EMBL" id="HBHK01008444">
    <property type="protein sequence ID" value="CAD9675913.1"/>
    <property type="molecule type" value="Transcribed_RNA"/>
</dbReference>
<dbReference type="PANTHER" id="PTHR11496">
    <property type="entry name" value="ALCOHOL DEHYDROGENASE"/>
    <property type="match status" value="1"/>
</dbReference>
<dbReference type="GO" id="GO:0046872">
    <property type="term" value="F:metal ion binding"/>
    <property type="evidence" value="ECO:0007669"/>
    <property type="project" value="InterPro"/>
</dbReference>
<dbReference type="PANTHER" id="PTHR11496:SF102">
    <property type="entry name" value="ALCOHOL DEHYDROGENASE 4"/>
    <property type="match status" value="1"/>
</dbReference>
<dbReference type="GO" id="GO:0004022">
    <property type="term" value="F:alcohol dehydrogenase (NAD+) activity"/>
    <property type="evidence" value="ECO:0007669"/>
    <property type="project" value="TreeGrafter"/>
</dbReference>
<dbReference type="InterPro" id="IPR039697">
    <property type="entry name" value="Alcohol_dehydrogenase_Fe"/>
</dbReference>
<dbReference type="SUPFAM" id="SSF56796">
    <property type="entry name" value="Dehydroquinate synthase-like"/>
    <property type="match status" value="1"/>
</dbReference>